<evidence type="ECO:0000313" key="12">
    <source>
        <dbReference type="Proteomes" id="UP000757435"/>
    </source>
</evidence>
<feature type="transmembrane region" description="Helical" evidence="9">
    <location>
        <begin position="259"/>
        <end position="278"/>
    </location>
</feature>
<dbReference type="InterPro" id="IPR043429">
    <property type="entry name" value="ArtM/GltK/GlnP/TcyL/YhdX-like"/>
</dbReference>
<reference evidence="11" key="2">
    <citation type="journal article" date="2022" name="Microbiol. Resour. Announc.">
        <title>Metagenome Sequencing to Explore Phylogenomics of Terrestrial Cyanobacteria.</title>
        <authorList>
            <person name="Ward R.D."/>
            <person name="Stajich J.E."/>
            <person name="Johansen J.R."/>
            <person name="Huntemann M."/>
            <person name="Clum A."/>
            <person name="Foster B."/>
            <person name="Foster B."/>
            <person name="Roux S."/>
            <person name="Palaniappan K."/>
            <person name="Varghese N."/>
            <person name="Mukherjee S."/>
            <person name="Reddy T.B.K."/>
            <person name="Daum C."/>
            <person name="Copeland A."/>
            <person name="Chen I.A."/>
            <person name="Ivanova N.N."/>
            <person name="Kyrpides N.C."/>
            <person name="Shapiro N."/>
            <person name="Eloe-Fadrosh E.A."/>
            <person name="Pietrasiak N."/>
        </authorList>
    </citation>
    <scope>NUCLEOTIDE SEQUENCE</scope>
    <source>
        <strain evidence="11">UHER 2000/2452</strain>
    </source>
</reference>
<dbReference type="PANTHER" id="PTHR30614:SF37">
    <property type="entry name" value="AMINO-ACID ABC TRANSPORTER PERMEASE PROTEIN YHDX-RELATED"/>
    <property type="match status" value="1"/>
</dbReference>
<keyword evidence="3 9" id="KW-0813">Transport</keyword>
<comment type="subcellular location">
    <subcellularLocation>
        <location evidence="1 9">Cell membrane</location>
        <topology evidence="1 9">Multi-pass membrane protein</topology>
    </subcellularLocation>
</comment>
<evidence type="ECO:0000256" key="9">
    <source>
        <dbReference type="RuleBase" id="RU363032"/>
    </source>
</evidence>
<dbReference type="NCBIfam" id="TIGR01726">
    <property type="entry name" value="HEQRo_perm_3TM"/>
    <property type="match status" value="1"/>
</dbReference>
<dbReference type="Pfam" id="PF00528">
    <property type="entry name" value="BPD_transp_1"/>
    <property type="match status" value="1"/>
</dbReference>
<dbReference type="SUPFAM" id="SSF161098">
    <property type="entry name" value="MetI-like"/>
    <property type="match status" value="1"/>
</dbReference>
<evidence type="ECO:0000256" key="1">
    <source>
        <dbReference type="ARBA" id="ARBA00004651"/>
    </source>
</evidence>
<feature type="transmembrane region" description="Helical" evidence="9">
    <location>
        <begin position="81"/>
        <end position="114"/>
    </location>
</feature>
<dbReference type="EMBL" id="JAHHHD010000002">
    <property type="protein sequence ID" value="MBW4657474.1"/>
    <property type="molecule type" value="Genomic_DNA"/>
</dbReference>
<feature type="transmembrane region" description="Helical" evidence="9">
    <location>
        <begin position="181"/>
        <end position="200"/>
    </location>
</feature>
<keyword evidence="4" id="KW-1003">Cell membrane</keyword>
<sequence>MTLSNDGSEKIPFWRDDRYVRIAVQAIVVLILMAIFSFFSGNMFRNLEQQGRQFNFSFLQQGAGFNIGETVIPYETNSPYYWAFVVSLVNTLRLILVGFIATTIIGVVAGIASFSDNWLLRKLNLAYVEIVRNTPLLLQLYVWYFAVFFGFSDKGTVAELPGSILVSKKGIVIPWSNGSPIAWISAAALLIGAIAAFFIWRRRIKIMEEQGASGQREFVALLSLGIVGLLLFLFGLGWQFPRIAASGNVEGGLRMSLEYGSMLAGLAFYTGAFIAEIVRAGIQSVSKGQWEAAKALGLQPASSMRLVVFPQAMRVIIPSLSSQYMNLAKNSSLALAIGYPDIFATSQTSLNQTGRAVEVILLIMAIYLTISLIISVIMNLLNKTVQFTER</sequence>
<dbReference type="CDD" id="cd06261">
    <property type="entry name" value="TM_PBP2"/>
    <property type="match status" value="1"/>
</dbReference>
<dbReference type="InterPro" id="IPR010065">
    <property type="entry name" value="AA_ABC_transptr_permease_3TM"/>
</dbReference>
<evidence type="ECO:0000256" key="8">
    <source>
        <dbReference type="ARBA" id="ARBA00023136"/>
    </source>
</evidence>
<evidence type="ECO:0000313" key="11">
    <source>
        <dbReference type="EMBL" id="MBW4657474.1"/>
    </source>
</evidence>
<proteinExistence type="inferred from homology"/>
<protein>
    <submittedName>
        <fullName evidence="11">ABC transporter permease subunit</fullName>
    </submittedName>
</protein>
<dbReference type="GO" id="GO:0043190">
    <property type="term" value="C:ATP-binding cassette (ABC) transporter complex"/>
    <property type="evidence" value="ECO:0007669"/>
    <property type="project" value="InterPro"/>
</dbReference>
<dbReference type="InterPro" id="IPR035906">
    <property type="entry name" value="MetI-like_sf"/>
</dbReference>
<feature type="transmembrane region" description="Helical" evidence="9">
    <location>
        <begin position="20"/>
        <end position="39"/>
    </location>
</feature>
<comment type="similarity">
    <text evidence="2">Belongs to the binding-protein-dependent transport system permease family. HisMQ subfamily.</text>
</comment>
<evidence type="ECO:0000256" key="4">
    <source>
        <dbReference type="ARBA" id="ARBA00022475"/>
    </source>
</evidence>
<feature type="transmembrane region" description="Helical" evidence="9">
    <location>
        <begin position="359"/>
        <end position="381"/>
    </location>
</feature>
<reference evidence="11" key="1">
    <citation type="submission" date="2021-05" db="EMBL/GenBank/DDBJ databases">
        <authorList>
            <person name="Pietrasiak N."/>
            <person name="Ward R."/>
            <person name="Stajich J.E."/>
            <person name="Kurbessoian T."/>
        </authorList>
    </citation>
    <scope>NUCLEOTIDE SEQUENCE</scope>
    <source>
        <strain evidence="11">UHER 2000/2452</strain>
    </source>
</reference>
<keyword evidence="7 9" id="KW-1133">Transmembrane helix</keyword>
<accession>A0A951Q932</accession>
<dbReference type="GO" id="GO:0022857">
    <property type="term" value="F:transmembrane transporter activity"/>
    <property type="evidence" value="ECO:0007669"/>
    <property type="project" value="InterPro"/>
</dbReference>
<organism evidence="11 12">
    <name type="scientific">Drouetiella hepatica Uher 2000/2452</name>
    <dbReference type="NCBI Taxonomy" id="904376"/>
    <lineage>
        <taxon>Bacteria</taxon>
        <taxon>Bacillati</taxon>
        <taxon>Cyanobacteriota</taxon>
        <taxon>Cyanophyceae</taxon>
        <taxon>Oculatellales</taxon>
        <taxon>Oculatellaceae</taxon>
        <taxon>Drouetiella</taxon>
    </lineage>
</organism>
<evidence type="ECO:0000256" key="6">
    <source>
        <dbReference type="ARBA" id="ARBA00022970"/>
    </source>
</evidence>
<evidence type="ECO:0000256" key="2">
    <source>
        <dbReference type="ARBA" id="ARBA00010072"/>
    </source>
</evidence>
<dbReference type="Proteomes" id="UP000757435">
    <property type="component" value="Unassembled WGS sequence"/>
</dbReference>
<name>A0A951Q932_9CYAN</name>
<dbReference type="Gene3D" id="1.10.3720.10">
    <property type="entry name" value="MetI-like"/>
    <property type="match status" value="1"/>
</dbReference>
<dbReference type="InterPro" id="IPR000515">
    <property type="entry name" value="MetI-like"/>
</dbReference>
<dbReference type="PROSITE" id="PS50928">
    <property type="entry name" value="ABC_TM1"/>
    <property type="match status" value="1"/>
</dbReference>
<dbReference type="AlphaFoldDB" id="A0A951Q932"/>
<evidence type="ECO:0000256" key="3">
    <source>
        <dbReference type="ARBA" id="ARBA00022448"/>
    </source>
</evidence>
<keyword evidence="6" id="KW-0029">Amino-acid transport</keyword>
<comment type="caution">
    <text evidence="11">The sequence shown here is derived from an EMBL/GenBank/DDBJ whole genome shotgun (WGS) entry which is preliminary data.</text>
</comment>
<evidence type="ECO:0000256" key="5">
    <source>
        <dbReference type="ARBA" id="ARBA00022692"/>
    </source>
</evidence>
<feature type="domain" description="ABC transmembrane type-1" evidence="10">
    <location>
        <begin position="88"/>
        <end position="378"/>
    </location>
</feature>
<evidence type="ECO:0000256" key="7">
    <source>
        <dbReference type="ARBA" id="ARBA00022989"/>
    </source>
</evidence>
<keyword evidence="8 9" id="KW-0472">Membrane</keyword>
<feature type="transmembrane region" description="Helical" evidence="9">
    <location>
        <begin position="220"/>
        <end position="239"/>
    </location>
</feature>
<gene>
    <name evidence="11" type="ORF">KME15_02275</name>
</gene>
<keyword evidence="5 9" id="KW-0812">Transmembrane</keyword>
<evidence type="ECO:0000259" key="10">
    <source>
        <dbReference type="PROSITE" id="PS50928"/>
    </source>
</evidence>
<dbReference type="GO" id="GO:0006865">
    <property type="term" value="P:amino acid transport"/>
    <property type="evidence" value="ECO:0007669"/>
    <property type="project" value="UniProtKB-KW"/>
</dbReference>
<dbReference type="PANTHER" id="PTHR30614">
    <property type="entry name" value="MEMBRANE COMPONENT OF AMINO ACID ABC TRANSPORTER"/>
    <property type="match status" value="1"/>
</dbReference>